<proteinExistence type="inferred from homology"/>
<comment type="function">
    <text evidence="9">Part of the tripartite ATP-independent periplasmic (TRAP) transport system.</text>
</comment>
<dbReference type="OrthoDB" id="7159137at2"/>
<accession>A0A327K447</accession>
<evidence type="ECO:0000256" key="7">
    <source>
        <dbReference type="ARBA" id="ARBA00023136"/>
    </source>
</evidence>
<dbReference type="PANTHER" id="PTHR35011">
    <property type="entry name" value="2,3-DIKETO-L-GULONATE TRAP TRANSPORTER SMALL PERMEASE PROTEIN YIAM"/>
    <property type="match status" value="1"/>
</dbReference>
<dbReference type="GO" id="GO:0022857">
    <property type="term" value="F:transmembrane transporter activity"/>
    <property type="evidence" value="ECO:0007669"/>
    <property type="project" value="UniProtKB-UniRule"/>
</dbReference>
<name>A0A327K447_9BRAD</name>
<dbReference type="PANTHER" id="PTHR35011:SF10">
    <property type="entry name" value="TRAP TRANSPORTER SMALL PERMEASE PROTEIN"/>
    <property type="match status" value="1"/>
</dbReference>
<comment type="caution">
    <text evidence="11">The sequence shown here is derived from an EMBL/GenBank/DDBJ whole genome shotgun (WGS) entry which is preliminary data.</text>
</comment>
<protein>
    <recommendedName>
        <fullName evidence="9">TRAP transporter small permease protein</fullName>
    </recommendedName>
</protein>
<dbReference type="Pfam" id="PF04290">
    <property type="entry name" value="DctQ"/>
    <property type="match status" value="1"/>
</dbReference>
<evidence type="ECO:0000256" key="1">
    <source>
        <dbReference type="ARBA" id="ARBA00004429"/>
    </source>
</evidence>
<comment type="similarity">
    <text evidence="8 9">Belongs to the TRAP transporter small permease family.</text>
</comment>
<dbReference type="GO" id="GO:0015740">
    <property type="term" value="P:C4-dicarboxylate transport"/>
    <property type="evidence" value="ECO:0007669"/>
    <property type="project" value="TreeGrafter"/>
</dbReference>
<keyword evidence="2 9" id="KW-0813">Transport</keyword>
<keyword evidence="7 9" id="KW-0472">Membrane</keyword>
<evidence type="ECO:0000256" key="6">
    <source>
        <dbReference type="ARBA" id="ARBA00022989"/>
    </source>
</evidence>
<feature type="transmembrane region" description="Helical" evidence="9">
    <location>
        <begin position="132"/>
        <end position="151"/>
    </location>
</feature>
<sequence>MDIAIRAVRGLSLVCGIVAAALTATAVVVVCQMVFVRFVLNQNTIWQTDFVTFSLVGATFVGAPYVLMTRGHVAVDVLPLALGETGRYWLAIVAAVLSLGFAATATVLTAMFWMEAWENRWVSESMWRVRLWIPYAAMPIGLGMLTLQYVADLVELVTGRVRPFGLEAPLEGGI</sequence>
<keyword evidence="4 9" id="KW-0997">Cell inner membrane</keyword>
<evidence type="ECO:0000313" key="12">
    <source>
        <dbReference type="Proteomes" id="UP000248863"/>
    </source>
</evidence>
<evidence type="ECO:0000256" key="4">
    <source>
        <dbReference type="ARBA" id="ARBA00022519"/>
    </source>
</evidence>
<keyword evidence="5 9" id="KW-0812">Transmembrane</keyword>
<comment type="subunit">
    <text evidence="9">The complex comprises the extracytoplasmic solute receptor protein and the two transmembrane proteins.</text>
</comment>
<keyword evidence="3" id="KW-1003">Cell membrane</keyword>
<evidence type="ECO:0000256" key="8">
    <source>
        <dbReference type="ARBA" id="ARBA00038436"/>
    </source>
</evidence>
<evidence type="ECO:0000256" key="2">
    <source>
        <dbReference type="ARBA" id="ARBA00022448"/>
    </source>
</evidence>
<dbReference type="Proteomes" id="UP000248863">
    <property type="component" value="Unassembled WGS sequence"/>
</dbReference>
<evidence type="ECO:0000256" key="3">
    <source>
        <dbReference type="ARBA" id="ARBA00022475"/>
    </source>
</evidence>
<dbReference type="InterPro" id="IPR055348">
    <property type="entry name" value="DctQ"/>
</dbReference>
<feature type="transmembrane region" description="Helical" evidence="9">
    <location>
        <begin position="50"/>
        <end position="67"/>
    </location>
</feature>
<organism evidence="11 12">
    <name type="scientific">Rhodoplanes elegans</name>
    <dbReference type="NCBI Taxonomy" id="29408"/>
    <lineage>
        <taxon>Bacteria</taxon>
        <taxon>Pseudomonadati</taxon>
        <taxon>Pseudomonadota</taxon>
        <taxon>Alphaproteobacteria</taxon>
        <taxon>Hyphomicrobiales</taxon>
        <taxon>Nitrobacteraceae</taxon>
        <taxon>Rhodoplanes</taxon>
    </lineage>
</organism>
<feature type="transmembrane region" description="Helical" evidence="9">
    <location>
        <begin position="12"/>
        <end position="38"/>
    </location>
</feature>
<feature type="transmembrane region" description="Helical" evidence="9">
    <location>
        <begin position="88"/>
        <end position="112"/>
    </location>
</feature>
<gene>
    <name evidence="11" type="ORF">CH338_23130</name>
</gene>
<evidence type="ECO:0000256" key="5">
    <source>
        <dbReference type="ARBA" id="ARBA00022692"/>
    </source>
</evidence>
<evidence type="ECO:0000259" key="10">
    <source>
        <dbReference type="Pfam" id="PF04290"/>
    </source>
</evidence>
<evidence type="ECO:0000256" key="9">
    <source>
        <dbReference type="RuleBase" id="RU369079"/>
    </source>
</evidence>
<dbReference type="RefSeq" id="WP_111359438.1">
    <property type="nucleotide sequence ID" value="NZ_NHSK01000232.1"/>
</dbReference>
<feature type="domain" description="Tripartite ATP-independent periplasmic transporters DctQ component" evidence="10">
    <location>
        <begin position="27"/>
        <end position="158"/>
    </location>
</feature>
<reference evidence="11 12" key="1">
    <citation type="submission" date="2017-07" db="EMBL/GenBank/DDBJ databases">
        <title>Draft Genome Sequences of Select Purple Nonsulfur Bacteria.</title>
        <authorList>
            <person name="Lasarre B."/>
            <person name="Mckinlay J.B."/>
        </authorList>
    </citation>
    <scope>NUCLEOTIDE SEQUENCE [LARGE SCALE GENOMIC DNA]</scope>
    <source>
        <strain evidence="11 12">DSM 11907</strain>
    </source>
</reference>
<comment type="subcellular location">
    <subcellularLocation>
        <location evidence="1 9">Cell inner membrane</location>
        <topology evidence="1 9">Multi-pass membrane protein</topology>
    </subcellularLocation>
</comment>
<keyword evidence="6 9" id="KW-1133">Transmembrane helix</keyword>
<dbReference type="EMBL" id="NPEU01000383">
    <property type="protein sequence ID" value="RAI33081.1"/>
    <property type="molecule type" value="Genomic_DNA"/>
</dbReference>
<dbReference type="GO" id="GO:0005886">
    <property type="term" value="C:plasma membrane"/>
    <property type="evidence" value="ECO:0007669"/>
    <property type="project" value="UniProtKB-SubCell"/>
</dbReference>
<dbReference type="AlphaFoldDB" id="A0A327K447"/>
<keyword evidence="12" id="KW-1185">Reference proteome</keyword>
<dbReference type="InterPro" id="IPR007387">
    <property type="entry name" value="TRAP_DctQ"/>
</dbReference>
<evidence type="ECO:0000313" key="11">
    <source>
        <dbReference type="EMBL" id="RAI33081.1"/>
    </source>
</evidence>